<evidence type="ECO:0000256" key="4">
    <source>
        <dbReference type="ARBA" id="ARBA00022692"/>
    </source>
</evidence>
<feature type="domain" description="ABC transmembrane type-1" evidence="9">
    <location>
        <begin position="103"/>
        <end position="287"/>
    </location>
</feature>
<feature type="transmembrane region" description="Helical" evidence="8">
    <location>
        <begin position="209"/>
        <end position="226"/>
    </location>
</feature>
<feature type="transmembrane region" description="Helical" evidence="8">
    <location>
        <begin position="266"/>
        <end position="288"/>
    </location>
</feature>
<dbReference type="Gene3D" id="1.10.3720.10">
    <property type="entry name" value="MetI-like"/>
    <property type="match status" value="1"/>
</dbReference>
<dbReference type="GO" id="GO:0005886">
    <property type="term" value="C:plasma membrane"/>
    <property type="evidence" value="ECO:0007669"/>
    <property type="project" value="UniProtKB-SubCell"/>
</dbReference>
<evidence type="ECO:0000313" key="10">
    <source>
        <dbReference type="EMBL" id="CAB4700253.1"/>
    </source>
</evidence>
<dbReference type="EMBL" id="CAEZXZ010000052">
    <property type="protein sequence ID" value="CAB4700253.1"/>
    <property type="molecule type" value="Genomic_DNA"/>
</dbReference>
<proteinExistence type="predicted"/>
<evidence type="ECO:0000256" key="3">
    <source>
        <dbReference type="ARBA" id="ARBA00022475"/>
    </source>
</evidence>
<dbReference type="PANTHER" id="PTHR30151">
    <property type="entry name" value="ALKANE SULFONATE ABC TRANSPORTER-RELATED, MEMBRANE SUBUNIT"/>
    <property type="match status" value="1"/>
</dbReference>
<protein>
    <submittedName>
        <fullName evidence="10">Unannotated protein</fullName>
    </submittedName>
</protein>
<dbReference type="GO" id="GO:0055085">
    <property type="term" value="P:transmembrane transport"/>
    <property type="evidence" value="ECO:0007669"/>
    <property type="project" value="InterPro"/>
</dbReference>
<feature type="transmembrane region" description="Helical" evidence="8">
    <location>
        <begin position="137"/>
        <end position="161"/>
    </location>
</feature>
<evidence type="ECO:0000256" key="2">
    <source>
        <dbReference type="ARBA" id="ARBA00022448"/>
    </source>
</evidence>
<evidence type="ECO:0000256" key="7">
    <source>
        <dbReference type="SAM" id="MobiDB-lite"/>
    </source>
</evidence>
<feature type="transmembrane region" description="Helical" evidence="8">
    <location>
        <begin position="52"/>
        <end position="74"/>
    </location>
</feature>
<reference evidence="10" key="1">
    <citation type="submission" date="2020-05" db="EMBL/GenBank/DDBJ databases">
        <authorList>
            <person name="Chiriac C."/>
            <person name="Salcher M."/>
            <person name="Ghai R."/>
            <person name="Kavagutti S V."/>
        </authorList>
    </citation>
    <scope>NUCLEOTIDE SEQUENCE</scope>
</reference>
<dbReference type="CDD" id="cd06261">
    <property type="entry name" value="TM_PBP2"/>
    <property type="match status" value="1"/>
</dbReference>
<gene>
    <name evidence="10" type="ORF">UFOPK2625_00478</name>
    <name evidence="11" type="ORF">UFOPK2809_00193</name>
    <name evidence="13" type="ORF">UFOPK4043_01057</name>
    <name evidence="12" type="ORF">UFOPK4092_00366</name>
</gene>
<evidence type="ECO:0000256" key="1">
    <source>
        <dbReference type="ARBA" id="ARBA00004651"/>
    </source>
</evidence>
<dbReference type="PROSITE" id="PS50928">
    <property type="entry name" value="ABC_TM1"/>
    <property type="match status" value="1"/>
</dbReference>
<keyword evidence="5 8" id="KW-1133">Transmembrane helix</keyword>
<dbReference type="InterPro" id="IPR000515">
    <property type="entry name" value="MetI-like"/>
</dbReference>
<dbReference type="SUPFAM" id="SSF161098">
    <property type="entry name" value="MetI-like"/>
    <property type="match status" value="1"/>
</dbReference>
<name>A0A6J6PT78_9ZZZZ</name>
<dbReference type="EMBL" id="CAFBPJ010000025">
    <property type="protein sequence ID" value="CAB5010529.1"/>
    <property type="molecule type" value="Genomic_DNA"/>
</dbReference>
<feature type="transmembrane region" description="Helical" evidence="8">
    <location>
        <begin position="167"/>
        <end position="188"/>
    </location>
</feature>
<evidence type="ECO:0000259" key="9">
    <source>
        <dbReference type="PROSITE" id="PS50928"/>
    </source>
</evidence>
<organism evidence="10">
    <name type="scientific">freshwater metagenome</name>
    <dbReference type="NCBI Taxonomy" id="449393"/>
    <lineage>
        <taxon>unclassified sequences</taxon>
        <taxon>metagenomes</taxon>
        <taxon>ecological metagenomes</taxon>
    </lineage>
</organism>
<sequence>MPSDQSNIEAIDTKPNPRVDSSTDLETLEKGLDALETGPRQRRSVKGVIGRALSPLIAIAVILAIWQIIIYLQWKPDYIIPSPSQVYDALAMQAEQQILWGATFNSMRRAAQGFIIALIVATPIGVALGLNRTLRSIFGPILTGLQQLPSVAWVPAAIIWFGLSDATIYTVVLLGAVPSIANGLIAGIDQVPTITLRAGQVMGAKGLPRVWHIVLPAAWPGYLAGLEQGWAFAWRSLMAAELIAVSPALGLGLGQMLDVGRTLGDMALVLGSIFMIMAAGILVERVVFTPLRQRTLRNRGLIR</sequence>
<feature type="transmembrane region" description="Helical" evidence="8">
    <location>
        <begin position="110"/>
        <end position="130"/>
    </location>
</feature>
<keyword evidence="6 8" id="KW-0472">Membrane</keyword>
<evidence type="ECO:0000256" key="8">
    <source>
        <dbReference type="SAM" id="Phobius"/>
    </source>
</evidence>
<dbReference type="EMBL" id="CAFBPA010000162">
    <property type="protein sequence ID" value="CAB5011001.1"/>
    <property type="molecule type" value="Genomic_DNA"/>
</dbReference>
<evidence type="ECO:0000256" key="6">
    <source>
        <dbReference type="ARBA" id="ARBA00023136"/>
    </source>
</evidence>
<dbReference type="AlphaFoldDB" id="A0A6J6PT78"/>
<keyword evidence="2" id="KW-0813">Transport</keyword>
<comment type="subcellular location">
    <subcellularLocation>
        <location evidence="1">Cell membrane</location>
        <topology evidence="1">Multi-pass membrane protein</topology>
    </subcellularLocation>
</comment>
<dbReference type="InterPro" id="IPR035906">
    <property type="entry name" value="MetI-like_sf"/>
</dbReference>
<feature type="region of interest" description="Disordered" evidence="7">
    <location>
        <begin position="1"/>
        <end position="23"/>
    </location>
</feature>
<accession>A0A6J6PT78</accession>
<dbReference type="PANTHER" id="PTHR30151:SF40">
    <property type="entry name" value="TRANSPORT SYSTEM INTEGRAL MEMBRANE PROTEIN"/>
    <property type="match status" value="1"/>
</dbReference>
<keyword evidence="4 8" id="KW-0812">Transmembrane</keyword>
<evidence type="ECO:0000313" key="13">
    <source>
        <dbReference type="EMBL" id="CAB5011001.1"/>
    </source>
</evidence>
<dbReference type="Pfam" id="PF00528">
    <property type="entry name" value="BPD_transp_1"/>
    <property type="match status" value="1"/>
</dbReference>
<evidence type="ECO:0000313" key="11">
    <source>
        <dbReference type="EMBL" id="CAB4738515.1"/>
    </source>
</evidence>
<dbReference type="EMBL" id="CAEZZA010000014">
    <property type="protein sequence ID" value="CAB4738515.1"/>
    <property type="molecule type" value="Genomic_DNA"/>
</dbReference>
<keyword evidence="3" id="KW-1003">Cell membrane</keyword>
<evidence type="ECO:0000256" key="5">
    <source>
        <dbReference type="ARBA" id="ARBA00022989"/>
    </source>
</evidence>
<evidence type="ECO:0000313" key="12">
    <source>
        <dbReference type="EMBL" id="CAB5010529.1"/>
    </source>
</evidence>